<feature type="coiled-coil region" evidence="18">
    <location>
        <begin position="527"/>
        <end position="583"/>
    </location>
</feature>
<dbReference type="FunFam" id="3.10.490.20:FF:000001">
    <property type="entry name" value="dynein heavy chain 7, axonemal"/>
    <property type="match status" value="1"/>
</dbReference>
<reference evidence="20" key="2">
    <citation type="submission" date="2025-09" db="UniProtKB">
        <authorList>
            <consortium name="Ensembl"/>
        </authorList>
    </citation>
    <scope>IDENTIFICATION</scope>
</reference>
<dbReference type="SUPFAM" id="SSF52540">
    <property type="entry name" value="P-loop containing nucleoside triphosphate hydrolases"/>
    <property type="match status" value="4"/>
</dbReference>
<evidence type="ECO:0000256" key="18">
    <source>
        <dbReference type="SAM" id="Coils"/>
    </source>
</evidence>
<evidence type="ECO:0000313" key="21">
    <source>
        <dbReference type="Proteomes" id="UP000694552"/>
    </source>
</evidence>
<dbReference type="Gene3D" id="1.10.8.720">
    <property type="entry name" value="Region D6 of dynein motor"/>
    <property type="match status" value="1"/>
</dbReference>
<evidence type="ECO:0000256" key="6">
    <source>
        <dbReference type="ARBA" id="ARBA00022737"/>
    </source>
</evidence>
<dbReference type="PANTHER" id="PTHR22878">
    <property type="entry name" value="DYNEIN HEAVY CHAIN 6, AXONEMAL-LIKE-RELATED"/>
    <property type="match status" value="1"/>
</dbReference>
<dbReference type="Gene3D" id="1.10.287.2620">
    <property type="match status" value="1"/>
</dbReference>
<dbReference type="InterPro" id="IPR042228">
    <property type="entry name" value="Dynein_linker_3"/>
</dbReference>
<dbReference type="Pfam" id="PF12780">
    <property type="entry name" value="AAA_8"/>
    <property type="match status" value="1"/>
</dbReference>
<dbReference type="Gene3D" id="1.20.1270.280">
    <property type="match status" value="1"/>
</dbReference>
<dbReference type="Gene3D" id="1.20.140.100">
    <property type="entry name" value="Dynein heavy chain, N-terminal domain 2"/>
    <property type="match status" value="1"/>
</dbReference>
<evidence type="ECO:0000256" key="12">
    <source>
        <dbReference type="ARBA" id="ARBA00023069"/>
    </source>
</evidence>
<keyword evidence="6" id="KW-0677">Repeat</keyword>
<dbReference type="Gene3D" id="1.20.58.1120">
    <property type="match status" value="1"/>
</dbReference>
<keyword evidence="8" id="KW-0833">Ubl conjugation pathway</keyword>
<protein>
    <recommendedName>
        <fullName evidence="17">Dynein axonemal heavy chain 12</fullName>
    </recommendedName>
</protein>
<proteinExistence type="inferred from homology"/>
<dbReference type="Gene3D" id="3.40.50.300">
    <property type="entry name" value="P-loop containing nucleotide triphosphate hydrolases"/>
    <property type="match status" value="4"/>
</dbReference>
<dbReference type="GO" id="GO:0051959">
    <property type="term" value="F:dynein light intermediate chain binding"/>
    <property type="evidence" value="ECO:0007669"/>
    <property type="project" value="InterPro"/>
</dbReference>
<dbReference type="GO" id="GO:0008569">
    <property type="term" value="F:minus-end-directed microtubule motor activity"/>
    <property type="evidence" value="ECO:0007669"/>
    <property type="project" value="InterPro"/>
</dbReference>
<keyword evidence="7" id="KW-0547">Nucleotide-binding</keyword>
<dbReference type="Gene3D" id="1.20.920.30">
    <property type="match status" value="1"/>
</dbReference>
<dbReference type="InterPro" id="IPR041228">
    <property type="entry name" value="Dynein_C"/>
</dbReference>
<accession>A0A8C8BVC9</accession>
<organism evidence="20 21">
    <name type="scientific">Otus sunia</name>
    <name type="common">Oriental scops-owl</name>
    <dbReference type="NCBI Taxonomy" id="257818"/>
    <lineage>
        <taxon>Eukaryota</taxon>
        <taxon>Metazoa</taxon>
        <taxon>Chordata</taxon>
        <taxon>Craniata</taxon>
        <taxon>Vertebrata</taxon>
        <taxon>Euteleostomi</taxon>
        <taxon>Archelosauria</taxon>
        <taxon>Archosauria</taxon>
        <taxon>Dinosauria</taxon>
        <taxon>Saurischia</taxon>
        <taxon>Theropoda</taxon>
        <taxon>Coelurosauria</taxon>
        <taxon>Aves</taxon>
        <taxon>Neognathae</taxon>
        <taxon>Neoaves</taxon>
        <taxon>Telluraves</taxon>
        <taxon>Strigiformes</taxon>
        <taxon>Strigidae</taxon>
        <taxon>Otus</taxon>
    </lineage>
</organism>
<evidence type="ECO:0000256" key="11">
    <source>
        <dbReference type="ARBA" id="ARBA00023054"/>
    </source>
</evidence>
<evidence type="ECO:0000256" key="13">
    <source>
        <dbReference type="ARBA" id="ARBA00023175"/>
    </source>
</evidence>
<evidence type="ECO:0000256" key="8">
    <source>
        <dbReference type="ARBA" id="ARBA00022786"/>
    </source>
</evidence>
<comment type="subcellular location">
    <subcellularLocation>
        <location evidence="1">Cytoplasm</location>
        <location evidence="1">Cytoskeleton</location>
        <location evidence="1">Cilium axoneme</location>
    </subcellularLocation>
</comment>
<dbReference type="InterPro" id="IPR041466">
    <property type="entry name" value="Dynein_AAA5_ext"/>
</dbReference>
<dbReference type="Pfam" id="PF08393">
    <property type="entry name" value="DHC_N2"/>
    <property type="match status" value="1"/>
</dbReference>
<keyword evidence="5" id="KW-0493">Microtubule</keyword>
<dbReference type="SMART" id="SM00382">
    <property type="entry name" value="AAA"/>
    <property type="match status" value="2"/>
</dbReference>
<keyword evidence="10" id="KW-0243">Dynein</keyword>
<dbReference type="InterPro" id="IPR026983">
    <property type="entry name" value="DHC"/>
</dbReference>
<dbReference type="Proteomes" id="UP000694552">
    <property type="component" value="Unplaced"/>
</dbReference>
<dbReference type="FunFam" id="1.20.58.1120:FF:000005">
    <property type="entry name" value="Dynein, axonemal, heavy chain 12"/>
    <property type="match status" value="1"/>
</dbReference>
<dbReference type="Pfam" id="PF17852">
    <property type="entry name" value="Dynein_AAA_lid"/>
    <property type="match status" value="1"/>
</dbReference>
<evidence type="ECO:0000256" key="5">
    <source>
        <dbReference type="ARBA" id="ARBA00022701"/>
    </source>
</evidence>
<dbReference type="FunFam" id="1.10.8.710:FF:000004">
    <property type="entry name" value="Dynein axonemal heavy chain 6"/>
    <property type="match status" value="1"/>
</dbReference>
<keyword evidence="13" id="KW-0505">Motor protein</keyword>
<dbReference type="Gene3D" id="3.10.490.20">
    <property type="match status" value="1"/>
</dbReference>
<dbReference type="InterPro" id="IPR041658">
    <property type="entry name" value="AAA_lid_11"/>
</dbReference>
<dbReference type="FunFam" id="3.40.50.300:FF:005585">
    <property type="entry name" value="Predicted protein"/>
    <property type="match status" value="1"/>
</dbReference>
<keyword evidence="15" id="KW-0966">Cell projection</keyword>
<keyword evidence="14" id="KW-0206">Cytoskeleton</keyword>
<sequence>MNSEQKQRRSIIRPLTILSFQTNYLFMKKCVRRNPVVPIQQQWLVSMLKLVPQSLMEGRDRQLLAEKLLQEIITDYETSMRRYMVRSVLIKPDIEGLEDEEEAPLALLPLGLDFSRPWHNSFIQAKNKILSNLHILHPTMKALLDLGYAAFSTFLILPVTFFSRLQEPVDCQSLKTDVSLSCSKAEEKILGTWYQKVISLFTQKEALNGVKLDQVDSFYNCVATLMSNQLKELLRRTVEVFVKLFDPEDRNCVPLFKMELTLDEKKMEFYPSFQDLEEGILFIVNRIGQTLQNIQTVHSCLMGGTTTLDTELPNDVIVWATSTLKKSVRDNLEGPKEYFENYVERYGWLVDGTAQAQIERFEAEEHSFDEYTAFIDEFFTHKKEILSLPQVAHFPMICLNCEDLKQGLASNANTFAERLMDRIVASHREENKKICREFEAIKERALKVPETTEEMVETIAYIKKVKTKGIQDLLLRIKERCQQMNYFLDVFLFASEDIALNATVLLWPKMINPIFDEHDDLIEQSKRKREQELIDKHEKLMVELDKLTRAVTEFEEYSELDCMQQYVADLRALQKCIQEADETVALINKEETLLKWQLSDFPLLNDLKVEIEPYRKLFHLILKWQRTEKRWMDGTFLELNGESMEAEVDEFYREIYKVSRIFQQKQKQIQQKLKKTPQHKTVEEETEEETKASPTFIARHWQQMSNIVGYDLTPDSGTTLRKVLKQNLGPYLEKFEAISVGASKEFSLEKAMHAMMETWSSISFTTSVYCETGIHILSSVDEIQALLDDQIMKTQTMRGSPFIKPFDKEIGEWENRLIQIQDIIDEWLKVQAQWLYLEPIFSSEDIMQQMPEEGHLFQTVDRHWRDIMKYCAKDPKVLVATSLVGLLEKLQNCNELLDKIMKGLNAYLEKKRLFFPRFFFLSNDEMLEILSETKDPVRVQPHLKKCFEGIAKLHFLPNLDIKAMYSSEGERVELISTISTSEARGAVEKWLIQVEDIMLKSIHDVIARSRMAYLETERKRWVLEWPGQVVLCVSQMFWTSEVHEVLCSGPEGLKDYYDTLQLQLNDIVELVRGKLSKQTRTTLGALVTIDVHARDVLMEMIESGVQSETDFQWLAQLRYYWEFENVRVRIINCNVKYAYEYLGNSPRLVITPLTDRCYRTLIGAFYLNLGGAPEGPAGTGKTETTKDLAKALAVQCVVFNCSDGLDYLAMGKFFKGLASSGAWACFDEFNRIELEVLSVVAQQILCIQRAIQIKLETFIFEGTELKLNPNCFVAITMNPGYAGRSELPDNLKVLFRTVAMMVPNYALIAEVSLYSYGFLNAKSLSVKIVMTYRLCSEQLSSQYHYDYGMRAVKAVLVAAGNLKLKFPTEDEDTLLLRSIKDVNEPKFLSHDIPLFMGIVSDLFPGIKLPDADYSDFLECASECCIRHNVQPVKAFIEKMIQTYEMMIVRHGFMLVGESFSGKTKVLHVLADTLCLMKERGYGEEEKVIFRTVNPKSITMGQLFGQFDMVSHEWTDGIIANTFREFALSETPERKWVIFDGPIDTLWIESMNTVLDDNKKLCLMSGEIIQMSFQMNLIFETMDLSQASPATVSRCGMIYMEPSQLGWRPLVTSWLNKLPEPLNLKGHQDLLQGLFDWLIPPALRLRQKQCKVFFYFSELCLLIRLYKVHIICQLFRQLLIFLPLQGCFAFATIWSIGGTCDGDSRIIFDNFLRETVSGKSGINPIPMSVGKWECPFEEKGLVYDYMYELKGRGCWVHWNGFIKNINYSDKNIKIQDIIVPTMDTVRYSYLIGLFITHGKPLLLVGPTGTGKSVYVKDKLMNNLEKEHYFPFFVNFSARTSANQTQNVIMARLDKRYKGVFGPPVGKKCIIFVDDMNMPALEKYGAQPPIELLRQFFDHGFWYDLKDTSKITLVDVQLLAAMGPPGGGRNPVTPRFLRHFNICAINSFSDETMVHIFSTVVTFYLRTSEFSAEFFTIGNQIVTATLEVYKKAIKNLLPTPAKSHYTFNLRDFSRVIHGCLLIKRTSVESKRVMIRLFVHEVFRVFYDRLVEDNDRAWLFNLMKDIVKEHFREAFDSVFAHLKQGNTPVTEENMKSLFFGDYMIPELEGDERLYVEIPSIQLFSDVVEQCLDEYNQTHKTRMNLVVFRYVLEHLSRVSRILKQPGGNALLVGMGGSGRQSLTRLAAFMAKMCVFQPEISKTYGTTEWREDLKLFSLKSQFLTSFLFSNKSKFLEKRLRYLNDHFTYNLYCNVCRSLFEKDKLLFSFLLCCNLLMAKNEIEHQEFMFLLTGGVGLKNKYKNPDPSWLPDKSWDELCRASEIPALKGLRSHVSENTSEWQKIYDSREPQSFPLPEPLNNTLNELQKIIILRCLRPDKIGPAITTFVTDKLGKKFVEPPPFDLTKSYLDSNSTIPLIFVLSPGADPMSSLLKLANDKEMVGNKFQSISLGQGQGPIAAKMIQKGMEEGTWVCLQNCHLAVSWMPMLEKICEEFNSEKCHPVFRLWLTSYPSPKFPVTILQNGVKMTNEPPTGLRLNLLQSFLSDPISDPAFFSGCPEKELVWEKLLFGVCFFHALVQERRKFGPLGWNIPYGFNESDLRISIRQLQLFINEYSHVPLEALSYLTGECNYGGRVTDDWDRRLLLTMLDDFYNPDIIENPRYTFSPSGNYYAPPKGTYEDYIEFIKSLPFSQHPEVFGLHENVDISKDLQQTKILFESLLLTQGGDTQGTSGGGDSALYEIADDILSKLPNDFDIEGCLSKYPVRYEESMNTVLVQEMERFNNLIRTIRITLINLKKAIKGLVIMDDELEALSGSLLVGKVPEKWAKRSYPSLKPLGSYILDFLERLKFLQDWYELGKPTVFWLSGFYFTQAFLTGAMQNYARKHRIPIDLLGYEFQVIPQDTADTAPEDGVYIHGLFLEGARWDRTKGILAEQYPKLLFDTMPIIWIKPTTKSNIKKSNAYVCPLYKTSERKGVLSTTGLSTNFVIALTLNTDKPAQHWIKRGVALLCQLDD</sequence>
<dbReference type="Gene3D" id="3.20.180.20">
    <property type="entry name" value="Dynein heavy chain, N-terminal domain 2"/>
    <property type="match status" value="1"/>
</dbReference>
<dbReference type="Pfam" id="PF12774">
    <property type="entry name" value="AAA_6"/>
    <property type="match status" value="1"/>
</dbReference>
<evidence type="ECO:0000256" key="10">
    <source>
        <dbReference type="ARBA" id="ARBA00023017"/>
    </source>
</evidence>
<dbReference type="Ensembl" id="ENSOSUT00000024173.1">
    <property type="protein sequence ID" value="ENSOSUP00000023463.1"/>
    <property type="gene ID" value="ENSOSUG00000016010.1"/>
</dbReference>
<evidence type="ECO:0000313" key="20">
    <source>
        <dbReference type="Ensembl" id="ENSOSUP00000023463.1"/>
    </source>
</evidence>
<evidence type="ECO:0000256" key="16">
    <source>
        <dbReference type="ARBA" id="ARBA00057074"/>
    </source>
</evidence>
<dbReference type="Pfam" id="PF03028">
    <property type="entry name" value="Dynein_heavy"/>
    <property type="match status" value="1"/>
</dbReference>
<dbReference type="InterPro" id="IPR043157">
    <property type="entry name" value="Dynein_AAA1S"/>
</dbReference>
<dbReference type="Pfam" id="PF18198">
    <property type="entry name" value="AAA_lid_11"/>
    <property type="match status" value="1"/>
</dbReference>
<dbReference type="GO" id="GO:0005874">
    <property type="term" value="C:microtubule"/>
    <property type="evidence" value="ECO:0007669"/>
    <property type="project" value="UniProtKB-KW"/>
</dbReference>
<dbReference type="Gene3D" id="1.10.472.130">
    <property type="match status" value="1"/>
</dbReference>
<comment type="function">
    <text evidence="16">Force generating protein of respiratory cilia. Produces force towards the minus ends of microtubules. Dynein has ATPase activity; the force-producing power stroke is thought to occur on release of ADP. Involved in sperm motility; implicated in sperm flagellar assembly.</text>
</comment>
<comment type="similarity">
    <text evidence="2">Belongs to the dynein heavy chain family.</text>
</comment>
<comment type="subunit">
    <text evidence="3">Consists of at least two heavy chains and a number of intermediate and light chains.</text>
</comment>
<evidence type="ECO:0000256" key="1">
    <source>
        <dbReference type="ARBA" id="ARBA00004430"/>
    </source>
</evidence>
<dbReference type="InterPro" id="IPR041589">
    <property type="entry name" value="DNAH3_AAA_lid_1"/>
</dbReference>
<dbReference type="GO" id="GO:0045505">
    <property type="term" value="F:dynein intermediate chain binding"/>
    <property type="evidence" value="ECO:0007669"/>
    <property type="project" value="InterPro"/>
</dbReference>
<dbReference type="GO" id="GO:0030286">
    <property type="term" value="C:dynein complex"/>
    <property type="evidence" value="ECO:0007669"/>
    <property type="project" value="UniProtKB-KW"/>
</dbReference>
<dbReference type="FunFam" id="3.40.50.300:FF:000362">
    <property type="entry name" value="Dynein, axonemal, heavy chain 6"/>
    <property type="match status" value="1"/>
</dbReference>
<keyword evidence="21" id="KW-1185">Reference proteome</keyword>
<dbReference type="Gene3D" id="1.10.8.710">
    <property type="match status" value="1"/>
</dbReference>
<dbReference type="InterPro" id="IPR043160">
    <property type="entry name" value="Dynein_C_barrel"/>
</dbReference>
<dbReference type="InterPro" id="IPR013602">
    <property type="entry name" value="Dynein_heavy_linker"/>
</dbReference>
<dbReference type="FunFam" id="3.20.180.20:FF:000003">
    <property type="entry name" value="Dynein heavy chain 12, axonemal"/>
    <property type="match status" value="1"/>
</dbReference>
<dbReference type="FunFam" id="3.40.50.300:FF:001112">
    <property type="entry name" value="Dynein heavy chain 12, axonemal"/>
    <property type="match status" value="1"/>
</dbReference>
<evidence type="ECO:0000256" key="3">
    <source>
        <dbReference type="ARBA" id="ARBA00011655"/>
    </source>
</evidence>
<dbReference type="FunFam" id="1.10.8.720:FF:000001">
    <property type="entry name" value="dynein heavy chain 7, axonemal"/>
    <property type="match status" value="1"/>
</dbReference>
<keyword evidence="4" id="KW-0963">Cytoplasm</keyword>
<dbReference type="Pfam" id="PF12775">
    <property type="entry name" value="AAA_7"/>
    <property type="match status" value="1"/>
</dbReference>
<dbReference type="InterPro" id="IPR004273">
    <property type="entry name" value="Dynein_heavy_D6_P-loop"/>
</dbReference>
<dbReference type="GO" id="GO:0005930">
    <property type="term" value="C:axoneme"/>
    <property type="evidence" value="ECO:0007669"/>
    <property type="project" value="UniProtKB-SubCell"/>
</dbReference>
<reference evidence="20" key="1">
    <citation type="submission" date="2025-08" db="UniProtKB">
        <authorList>
            <consortium name="Ensembl"/>
        </authorList>
    </citation>
    <scope>IDENTIFICATION</scope>
</reference>
<evidence type="ECO:0000259" key="19">
    <source>
        <dbReference type="SMART" id="SM00382"/>
    </source>
</evidence>
<feature type="domain" description="AAA+ ATPase" evidence="19">
    <location>
        <begin position="1796"/>
        <end position="1944"/>
    </location>
</feature>
<dbReference type="PANTHER" id="PTHR22878:SF70">
    <property type="entry name" value="DYNEIN HEAVY CHAIN 2, AXONEMAL"/>
    <property type="match status" value="1"/>
</dbReference>
<dbReference type="InterPro" id="IPR042219">
    <property type="entry name" value="AAA_lid_11_sf"/>
</dbReference>
<dbReference type="InterPro" id="IPR042222">
    <property type="entry name" value="Dynein_2_N"/>
</dbReference>
<evidence type="ECO:0000256" key="15">
    <source>
        <dbReference type="ARBA" id="ARBA00023273"/>
    </source>
</evidence>
<dbReference type="Pfam" id="PF18199">
    <property type="entry name" value="Dynein_C"/>
    <property type="match status" value="1"/>
</dbReference>
<evidence type="ECO:0000256" key="4">
    <source>
        <dbReference type="ARBA" id="ARBA00022490"/>
    </source>
</evidence>
<evidence type="ECO:0000256" key="17">
    <source>
        <dbReference type="ARBA" id="ARBA00069442"/>
    </source>
</evidence>
<name>A0A8C8BVC9_9STRI</name>
<dbReference type="FunFam" id="1.20.1270.280:FF:000001">
    <property type="entry name" value="dynein heavy chain 7, axonemal"/>
    <property type="match status" value="1"/>
</dbReference>
<dbReference type="FunFam" id="3.40.50.300:FF:000044">
    <property type="entry name" value="Dynein heavy chain 5, axonemal"/>
    <property type="match status" value="1"/>
</dbReference>
<keyword evidence="11 18" id="KW-0175">Coiled coil</keyword>
<evidence type="ECO:0000256" key="9">
    <source>
        <dbReference type="ARBA" id="ARBA00022840"/>
    </source>
</evidence>
<dbReference type="Pfam" id="PF17857">
    <property type="entry name" value="AAA_lid_1"/>
    <property type="match status" value="1"/>
</dbReference>
<dbReference type="GO" id="GO:0003341">
    <property type="term" value="P:cilium movement"/>
    <property type="evidence" value="ECO:0007669"/>
    <property type="project" value="UniProtKB-ARBA"/>
</dbReference>
<dbReference type="InterPro" id="IPR035699">
    <property type="entry name" value="AAA_6"/>
</dbReference>
<dbReference type="InterPro" id="IPR024317">
    <property type="entry name" value="Dynein_heavy_chain_D4_dom"/>
</dbReference>
<dbReference type="FunFam" id="1.10.287.2620:FF:000002">
    <property type="entry name" value="Dynein heavy chain 2, axonemal"/>
    <property type="match status" value="1"/>
</dbReference>
<dbReference type="GO" id="GO:0005524">
    <property type="term" value="F:ATP binding"/>
    <property type="evidence" value="ECO:0007669"/>
    <property type="project" value="UniProtKB-KW"/>
</dbReference>
<evidence type="ECO:0000256" key="2">
    <source>
        <dbReference type="ARBA" id="ARBA00008887"/>
    </source>
</evidence>
<keyword evidence="12" id="KW-0969">Cilium</keyword>
<evidence type="ECO:0000256" key="14">
    <source>
        <dbReference type="ARBA" id="ARBA00023212"/>
    </source>
</evidence>
<feature type="domain" description="AAA+ ATPase" evidence="19">
    <location>
        <begin position="1167"/>
        <end position="1306"/>
    </location>
</feature>
<dbReference type="InterPro" id="IPR027417">
    <property type="entry name" value="P-loop_NTPase"/>
</dbReference>
<evidence type="ECO:0000256" key="7">
    <source>
        <dbReference type="ARBA" id="ARBA00022741"/>
    </source>
</evidence>
<dbReference type="InterPro" id="IPR003593">
    <property type="entry name" value="AAA+_ATPase"/>
</dbReference>
<dbReference type="FunFam" id="1.20.140.100:FF:000004">
    <property type="entry name" value="Dynein axonemal heavy chain 6"/>
    <property type="match status" value="1"/>
</dbReference>
<dbReference type="FunFam" id="1.20.920.30:FF:000002">
    <property type="entry name" value="Dynein axonemal heavy chain 3"/>
    <property type="match status" value="1"/>
</dbReference>
<keyword evidence="9" id="KW-0067">ATP-binding</keyword>